<dbReference type="Pfam" id="PF00440">
    <property type="entry name" value="TetR_N"/>
    <property type="match status" value="1"/>
</dbReference>
<evidence type="ECO:0000256" key="2">
    <source>
        <dbReference type="PROSITE-ProRule" id="PRU00335"/>
    </source>
</evidence>
<dbReference type="OrthoDB" id="6430772at2"/>
<organism evidence="5 6">
    <name type="scientific">Chondromyces apiculatus DSM 436</name>
    <dbReference type="NCBI Taxonomy" id="1192034"/>
    <lineage>
        <taxon>Bacteria</taxon>
        <taxon>Pseudomonadati</taxon>
        <taxon>Myxococcota</taxon>
        <taxon>Polyangia</taxon>
        <taxon>Polyangiales</taxon>
        <taxon>Polyangiaceae</taxon>
        <taxon>Chondromyces</taxon>
    </lineage>
</organism>
<protein>
    <submittedName>
        <fullName evidence="5">Transcriptional regulator, TetR family</fullName>
    </submittedName>
</protein>
<dbReference type="InterPro" id="IPR001647">
    <property type="entry name" value="HTH_TetR"/>
</dbReference>
<evidence type="ECO:0000313" key="6">
    <source>
        <dbReference type="Proteomes" id="UP000019678"/>
    </source>
</evidence>
<reference evidence="5 6" key="1">
    <citation type="submission" date="2013-05" db="EMBL/GenBank/DDBJ databases">
        <title>Genome assembly of Chondromyces apiculatus DSM 436.</title>
        <authorList>
            <person name="Sharma G."/>
            <person name="Khatri I."/>
            <person name="Kaur C."/>
            <person name="Mayilraj S."/>
            <person name="Subramanian S."/>
        </authorList>
    </citation>
    <scope>NUCLEOTIDE SEQUENCE [LARGE SCALE GENOMIC DNA]</scope>
    <source>
        <strain evidence="5 6">DSM 436</strain>
    </source>
</reference>
<dbReference type="GO" id="GO:0000976">
    <property type="term" value="F:transcription cis-regulatory region binding"/>
    <property type="evidence" value="ECO:0007669"/>
    <property type="project" value="TreeGrafter"/>
</dbReference>
<evidence type="ECO:0000259" key="4">
    <source>
        <dbReference type="PROSITE" id="PS50977"/>
    </source>
</evidence>
<feature type="domain" description="HTH tetR-type" evidence="4">
    <location>
        <begin position="52"/>
        <end position="112"/>
    </location>
</feature>
<dbReference type="InterPro" id="IPR050109">
    <property type="entry name" value="HTH-type_TetR-like_transc_reg"/>
</dbReference>
<feature type="region of interest" description="Disordered" evidence="3">
    <location>
        <begin position="1"/>
        <end position="51"/>
    </location>
</feature>
<dbReference type="STRING" id="1192034.CAP_6096"/>
<feature type="compositionally biased region" description="Basic and acidic residues" evidence="3">
    <location>
        <begin position="13"/>
        <end position="22"/>
    </location>
</feature>
<evidence type="ECO:0000256" key="1">
    <source>
        <dbReference type="ARBA" id="ARBA00023125"/>
    </source>
</evidence>
<dbReference type="GO" id="GO:0003700">
    <property type="term" value="F:DNA-binding transcription factor activity"/>
    <property type="evidence" value="ECO:0007669"/>
    <property type="project" value="TreeGrafter"/>
</dbReference>
<gene>
    <name evidence="5" type="ORF">CAP_6096</name>
</gene>
<dbReference type="InterPro" id="IPR041669">
    <property type="entry name" value="TetR_C_15"/>
</dbReference>
<sequence length="244" mass="27367">MSVKAKPRKPEKRPRAQREPVLGKRAKAQHEPAPAPEVCEPTRRVPTQERSRQRVERILEAAAHVFGEAGYDAATMDAIAARAETSIGSIYQFFPNKPAVFQALVARTRERTRLLVASFLEGPLMDRPWRDLLDGALDAFAAFHETEPGFRAVWLHGHQSPEASREGDAFNRELGRDLSRALEAPLRAKLPGLPAPKRPLIASMIVEVMTGMLLFALRQPTQEKAILAETKAMLHRYLEPWERG</sequence>
<dbReference type="PRINTS" id="PR00455">
    <property type="entry name" value="HTHTETR"/>
</dbReference>
<keyword evidence="6" id="KW-1185">Reference proteome</keyword>
<dbReference type="eggNOG" id="COG1309">
    <property type="taxonomic scope" value="Bacteria"/>
</dbReference>
<dbReference type="Proteomes" id="UP000019678">
    <property type="component" value="Unassembled WGS sequence"/>
</dbReference>
<dbReference type="InterPro" id="IPR009057">
    <property type="entry name" value="Homeodomain-like_sf"/>
</dbReference>
<dbReference type="Gene3D" id="1.10.357.10">
    <property type="entry name" value="Tetracycline Repressor, domain 2"/>
    <property type="match status" value="1"/>
</dbReference>
<feature type="compositionally biased region" description="Basic residues" evidence="3">
    <location>
        <begin position="1"/>
        <end position="12"/>
    </location>
</feature>
<name>A0A017THL5_9BACT</name>
<dbReference type="PANTHER" id="PTHR30055">
    <property type="entry name" value="HTH-TYPE TRANSCRIPTIONAL REGULATOR RUTR"/>
    <property type="match status" value="1"/>
</dbReference>
<dbReference type="PANTHER" id="PTHR30055:SF226">
    <property type="entry name" value="HTH-TYPE TRANSCRIPTIONAL REGULATOR PKSA"/>
    <property type="match status" value="1"/>
</dbReference>
<dbReference type="Pfam" id="PF17918">
    <property type="entry name" value="TetR_C_15"/>
    <property type="match status" value="1"/>
</dbReference>
<evidence type="ECO:0000313" key="5">
    <source>
        <dbReference type="EMBL" id="EYF08335.1"/>
    </source>
</evidence>
<keyword evidence="1 2" id="KW-0238">DNA-binding</keyword>
<comment type="caution">
    <text evidence="5">The sequence shown here is derived from an EMBL/GenBank/DDBJ whole genome shotgun (WGS) entry which is preliminary data.</text>
</comment>
<dbReference type="RefSeq" id="WP_052374133.1">
    <property type="nucleotide sequence ID" value="NZ_ASRX01000005.1"/>
</dbReference>
<feature type="compositionally biased region" description="Basic and acidic residues" evidence="3">
    <location>
        <begin position="40"/>
        <end position="51"/>
    </location>
</feature>
<dbReference type="PROSITE" id="PS50977">
    <property type="entry name" value="HTH_TETR_2"/>
    <property type="match status" value="1"/>
</dbReference>
<dbReference type="AlphaFoldDB" id="A0A017THL5"/>
<dbReference type="SUPFAM" id="SSF46689">
    <property type="entry name" value="Homeodomain-like"/>
    <property type="match status" value="1"/>
</dbReference>
<proteinExistence type="predicted"/>
<accession>A0A017THL5</accession>
<dbReference type="EMBL" id="ASRX01000005">
    <property type="protein sequence ID" value="EYF08335.1"/>
    <property type="molecule type" value="Genomic_DNA"/>
</dbReference>
<feature type="DNA-binding region" description="H-T-H motif" evidence="2">
    <location>
        <begin position="75"/>
        <end position="94"/>
    </location>
</feature>
<evidence type="ECO:0000256" key="3">
    <source>
        <dbReference type="SAM" id="MobiDB-lite"/>
    </source>
</evidence>